<sequence>MWPVAEVTFYLFQQKNPRIDIRGFFLVKRLGKPILHYDTEFGKSILFAKCS</sequence>
<dbReference type="PATRIC" id="fig|1303.78.peg.1164"/>
<evidence type="ECO:0000313" key="2">
    <source>
        <dbReference type="Proteomes" id="UP000070678"/>
    </source>
</evidence>
<protein>
    <submittedName>
        <fullName evidence="1">Uncharacterized protein</fullName>
    </submittedName>
</protein>
<organism evidence="1 2">
    <name type="scientific">Streptococcus oralis</name>
    <dbReference type="NCBI Taxonomy" id="1303"/>
    <lineage>
        <taxon>Bacteria</taxon>
        <taxon>Bacillati</taxon>
        <taxon>Bacillota</taxon>
        <taxon>Bacilli</taxon>
        <taxon>Lactobacillales</taxon>
        <taxon>Streptococcaceae</taxon>
        <taxon>Streptococcus</taxon>
    </lineage>
</organism>
<evidence type="ECO:0000313" key="1">
    <source>
        <dbReference type="EMBL" id="KXT80730.1"/>
    </source>
</evidence>
<gene>
    <name evidence="1" type="ORF">SORDD15_01097</name>
</gene>
<dbReference type="Proteomes" id="UP000070678">
    <property type="component" value="Unassembled WGS sequence"/>
</dbReference>
<reference evidence="1 2" key="1">
    <citation type="submission" date="2016-01" db="EMBL/GenBank/DDBJ databases">
        <title>Highly variable Streptococcus oralis are common among viridans streptococci isolated from primates.</title>
        <authorList>
            <person name="Denapaite D."/>
            <person name="Rieger M."/>
            <person name="Koendgen S."/>
            <person name="Brueckner R."/>
            <person name="Ochigava I."/>
            <person name="Kappeler P."/>
            <person name="Maetz-Rensing K."/>
            <person name="Leendertz F."/>
            <person name="Hakenbeck R."/>
        </authorList>
    </citation>
    <scope>NUCLEOTIDE SEQUENCE [LARGE SCALE GENOMIC DNA]</scope>
    <source>
        <strain evidence="1 2">DD15</strain>
    </source>
</reference>
<proteinExistence type="predicted"/>
<name>A0A139NXK8_STROR</name>
<accession>A0A139NXK8</accession>
<comment type="caution">
    <text evidence="1">The sequence shown here is derived from an EMBL/GenBank/DDBJ whole genome shotgun (WGS) entry which is preliminary data.</text>
</comment>
<dbReference type="AlphaFoldDB" id="A0A139NXK8"/>
<dbReference type="EMBL" id="LQNX01000061">
    <property type="protein sequence ID" value="KXT80730.1"/>
    <property type="molecule type" value="Genomic_DNA"/>
</dbReference>